<sequence>MALVGSYVGLSKLLVAVFPVLLLAWLRFGIAAIAMVHWVHRTADEPRLGRRDRWLLFLEAFFGNFLFSVCMLFGVALSSALAAGVIMAALPAVVALLSWVGLRERIAPRVLGGICCAVAGIALVSLAQAGPDGGGSSLLGNALLLGAVFCEALYVVIGKQLTGQVSARRISALVNLWGLALVTPFGLWQAWQFDFSAVRGGVWVLLLFYALAASMATVWLWMTGLKHVPASSAGVFTVLLPISAAAIGVLLLGEHVSGIQLGAFALALAGVVLATWPAQRNAAY</sequence>
<reference evidence="8 9" key="1">
    <citation type="journal article" date="2007" name="J. Bacteriol.">
        <title>Whole-genome analysis of the methyl tert-butyl ether-degrading beta-proteobacterium Methylibium petroleiphilum PM1.</title>
        <authorList>
            <person name="Kane S.R."/>
            <person name="Chakicherla A.Y."/>
            <person name="Chain P.S.G."/>
            <person name="Schmidt R."/>
            <person name="Shin M.W."/>
            <person name="Legler T.C."/>
            <person name="Scow K.M."/>
            <person name="Larimer F.W."/>
            <person name="Lucas S.M."/>
            <person name="Richardson P.M."/>
            <person name="Hristova K.R."/>
        </authorList>
    </citation>
    <scope>NUCLEOTIDE SEQUENCE [LARGE SCALE GENOMIC DNA]</scope>
    <source>
        <strain evidence="9">ATCC BAA-1232 / LMG 22953 / PM1</strain>
    </source>
</reference>
<feature type="domain" description="EamA" evidence="7">
    <location>
        <begin position="139"/>
        <end position="275"/>
    </location>
</feature>
<feature type="transmembrane region" description="Helical" evidence="6">
    <location>
        <begin position="54"/>
        <end position="75"/>
    </location>
</feature>
<protein>
    <submittedName>
        <fullName evidence="8">Putative transmembrane protein</fullName>
    </submittedName>
</protein>
<keyword evidence="9" id="KW-1185">Reference proteome</keyword>
<feature type="transmembrane region" description="Helical" evidence="6">
    <location>
        <begin position="81"/>
        <end position="102"/>
    </location>
</feature>
<dbReference type="HOGENOM" id="CLU_033863_4_3_4"/>
<dbReference type="InterPro" id="IPR037185">
    <property type="entry name" value="EmrE-like"/>
</dbReference>
<comment type="subcellular location">
    <subcellularLocation>
        <location evidence="1">Cell membrane</location>
        <topology evidence="1">Multi-pass membrane protein</topology>
    </subcellularLocation>
</comment>
<evidence type="ECO:0000256" key="2">
    <source>
        <dbReference type="ARBA" id="ARBA00022475"/>
    </source>
</evidence>
<feature type="transmembrane region" description="Helical" evidence="6">
    <location>
        <begin position="139"/>
        <end position="158"/>
    </location>
</feature>
<keyword evidence="5 6" id="KW-0472">Membrane</keyword>
<dbReference type="InterPro" id="IPR051258">
    <property type="entry name" value="Diverse_Substrate_Transporter"/>
</dbReference>
<dbReference type="RefSeq" id="WP_011829510.1">
    <property type="nucleotide sequence ID" value="NC_008825.1"/>
</dbReference>
<evidence type="ECO:0000256" key="1">
    <source>
        <dbReference type="ARBA" id="ARBA00004651"/>
    </source>
</evidence>
<feature type="transmembrane region" description="Helical" evidence="6">
    <location>
        <begin position="13"/>
        <end position="34"/>
    </location>
</feature>
<feature type="transmembrane region" description="Helical" evidence="6">
    <location>
        <begin position="259"/>
        <end position="278"/>
    </location>
</feature>
<feature type="transmembrane region" description="Helical" evidence="6">
    <location>
        <begin position="203"/>
        <end position="221"/>
    </location>
</feature>
<dbReference type="GO" id="GO:0005886">
    <property type="term" value="C:plasma membrane"/>
    <property type="evidence" value="ECO:0007669"/>
    <property type="project" value="UniProtKB-SubCell"/>
</dbReference>
<dbReference type="Pfam" id="PF00892">
    <property type="entry name" value="EamA"/>
    <property type="match status" value="2"/>
</dbReference>
<dbReference type="EMBL" id="CP000555">
    <property type="protein sequence ID" value="ABM94873.1"/>
    <property type="molecule type" value="Genomic_DNA"/>
</dbReference>
<evidence type="ECO:0000259" key="7">
    <source>
        <dbReference type="Pfam" id="PF00892"/>
    </source>
</evidence>
<dbReference type="Proteomes" id="UP000000366">
    <property type="component" value="Chromosome"/>
</dbReference>
<dbReference type="SUPFAM" id="SSF103481">
    <property type="entry name" value="Multidrug resistance efflux transporter EmrE"/>
    <property type="match status" value="2"/>
</dbReference>
<dbReference type="AlphaFoldDB" id="A2SH34"/>
<feature type="domain" description="EamA" evidence="7">
    <location>
        <begin position="3"/>
        <end position="125"/>
    </location>
</feature>
<keyword evidence="4 6" id="KW-1133">Transmembrane helix</keyword>
<dbReference type="PANTHER" id="PTHR42920:SF5">
    <property type="entry name" value="EAMA DOMAIN-CONTAINING PROTEIN"/>
    <property type="match status" value="1"/>
</dbReference>
<feature type="transmembrane region" description="Helical" evidence="6">
    <location>
        <begin position="109"/>
        <end position="127"/>
    </location>
</feature>
<dbReference type="PANTHER" id="PTHR42920">
    <property type="entry name" value="OS03G0707200 PROTEIN-RELATED"/>
    <property type="match status" value="1"/>
</dbReference>
<feature type="transmembrane region" description="Helical" evidence="6">
    <location>
        <begin position="233"/>
        <end position="253"/>
    </location>
</feature>
<accession>A2SH34</accession>
<evidence type="ECO:0000256" key="6">
    <source>
        <dbReference type="SAM" id="Phobius"/>
    </source>
</evidence>
<evidence type="ECO:0000256" key="3">
    <source>
        <dbReference type="ARBA" id="ARBA00022692"/>
    </source>
</evidence>
<gene>
    <name evidence="8" type="ordered locus">Mpe_A1915</name>
</gene>
<evidence type="ECO:0000313" key="9">
    <source>
        <dbReference type="Proteomes" id="UP000000366"/>
    </source>
</evidence>
<proteinExistence type="predicted"/>
<evidence type="ECO:0000313" key="8">
    <source>
        <dbReference type="EMBL" id="ABM94873.1"/>
    </source>
</evidence>
<dbReference type="KEGG" id="mpt:Mpe_A1915"/>
<organism evidence="8 9">
    <name type="scientific">Methylibium petroleiphilum (strain ATCC BAA-1232 / LMG 22953 / PM1)</name>
    <dbReference type="NCBI Taxonomy" id="420662"/>
    <lineage>
        <taxon>Bacteria</taxon>
        <taxon>Pseudomonadati</taxon>
        <taxon>Pseudomonadota</taxon>
        <taxon>Betaproteobacteria</taxon>
        <taxon>Burkholderiales</taxon>
        <taxon>Sphaerotilaceae</taxon>
        <taxon>Methylibium</taxon>
    </lineage>
</organism>
<name>A2SH34_METPP</name>
<keyword evidence="3 6" id="KW-0812">Transmembrane</keyword>
<keyword evidence="2" id="KW-1003">Cell membrane</keyword>
<evidence type="ECO:0000256" key="5">
    <source>
        <dbReference type="ARBA" id="ARBA00023136"/>
    </source>
</evidence>
<dbReference type="eggNOG" id="COG0697">
    <property type="taxonomic scope" value="Bacteria"/>
</dbReference>
<feature type="transmembrane region" description="Helical" evidence="6">
    <location>
        <begin position="170"/>
        <end position="191"/>
    </location>
</feature>
<evidence type="ECO:0000256" key="4">
    <source>
        <dbReference type="ARBA" id="ARBA00022989"/>
    </source>
</evidence>
<dbReference type="InterPro" id="IPR000620">
    <property type="entry name" value="EamA_dom"/>
</dbReference>
<dbReference type="STRING" id="420662.Mpe_A1915"/>